<reference evidence="3" key="1">
    <citation type="journal article" date="2019" name="Int. J. Syst. Evol. Microbiol.">
        <title>The Global Catalogue of Microorganisms (GCM) 10K type strain sequencing project: providing services to taxonomists for standard genome sequencing and annotation.</title>
        <authorList>
            <consortium name="The Broad Institute Genomics Platform"/>
            <consortium name="The Broad Institute Genome Sequencing Center for Infectious Disease"/>
            <person name="Wu L."/>
            <person name="Ma J."/>
        </authorList>
    </citation>
    <scope>NUCLEOTIDE SEQUENCE [LARGE SCALE GENOMIC DNA]</scope>
    <source>
        <strain evidence="3">JCM 30331</strain>
    </source>
</reference>
<feature type="region of interest" description="Disordered" evidence="1">
    <location>
        <begin position="1"/>
        <end position="107"/>
    </location>
</feature>
<evidence type="ECO:0000256" key="1">
    <source>
        <dbReference type="SAM" id="MobiDB-lite"/>
    </source>
</evidence>
<evidence type="ECO:0000313" key="3">
    <source>
        <dbReference type="Proteomes" id="UP000647587"/>
    </source>
</evidence>
<accession>A0ABQ2EYW9</accession>
<evidence type="ECO:0008006" key="4">
    <source>
        <dbReference type="Google" id="ProtNLM"/>
    </source>
</evidence>
<feature type="compositionally biased region" description="Polar residues" evidence="1">
    <location>
        <begin position="21"/>
        <end position="34"/>
    </location>
</feature>
<dbReference type="RefSeq" id="WP_229780758.1">
    <property type="nucleotide sequence ID" value="NZ_BMPP01000009.1"/>
</dbReference>
<feature type="compositionally biased region" description="Polar residues" evidence="1">
    <location>
        <begin position="1"/>
        <end position="13"/>
    </location>
</feature>
<evidence type="ECO:0000313" key="2">
    <source>
        <dbReference type="EMBL" id="GGK29014.1"/>
    </source>
</evidence>
<name>A0ABQ2EYW9_9DEIO</name>
<comment type="caution">
    <text evidence="2">The sequence shown here is derived from an EMBL/GenBank/DDBJ whole genome shotgun (WGS) entry which is preliminary data.</text>
</comment>
<protein>
    <recommendedName>
        <fullName evidence="4">M-like protein</fullName>
    </recommendedName>
</protein>
<proteinExistence type="predicted"/>
<dbReference type="EMBL" id="BMPP01000009">
    <property type="protein sequence ID" value="GGK29014.1"/>
    <property type="molecule type" value="Genomic_DNA"/>
</dbReference>
<keyword evidence="3" id="KW-1185">Reference proteome</keyword>
<organism evidence="2 3">
    <name type="scientific">Deinococcus malanensis</name>
    <dbReference type="NCBI Taxonomy" id="1706855"/>
    <lineage>
        <taxon>Bacteria</taxon>
        <taxon>Thermotogati</taxon>
        <taxon>Deinococcota</taxon>
        <taxon>Deinococci</taxon>
        <taxon>Deinococcales</taxon>
        <taxon>Deinococcaceae</taxon>
        <taxon>Deinococcus</taxon>
    </lineage>
</organism>
<feature type="compositionally biased region" description="Polar residues" evidence="1">
    <location>
        <begin position="68"/>
        <end position="79"/>
    </location>
</feature>
<gene>
    <name evidence="2" type="ORF">GCM10008955_23450</name>
</gene>
<feature type="compositionally biased region" description="Polar residues" evidence="1">
    <location>
        <begin position="44"/>
        <end position="58"/>
    </location>
</feature>
<sequence>MGEGNPRSTSNPPVTLETDKASATSSRGANTNLDPNLEGGPTTAADQAATQEITSQDAQPGGMPDGILNQSDPAKQMDNSGLLRPSAEGQDAAIMGGSGHARNEHDD</sequence>
<dbReference type="Proteomes" id="UP000647587">
    <property type="component" value="Unassembled WGS sequence"/>
</dbReference>